<dbReference type="CDD" id="cd06171">
    <property type="entry name" value="Sigma70_r4"/>
    <property type="match status" value="1"/>
</dbReference>
<keyword evidence="4" id="KW-0238">DNA-binding</keyword>
<dbReference type="SUPFAM" id="SSF88946">
    <property type="entry name" value="Sigma2 domain of RNA polymerase sigma factors"/>
    <property type="match status" value="1"/>
</dbReference>
<dbReference type="GO" id="GO:0003677">
    <property type="term" value="F:DNA binding"/>
    <property type="evidence" value="ECO:0007669"/>
    <property type="project" value="UniProtKB-KW"/>
</dbReference>
<organism evidence="9 10">
    <name type="scientific">Geovibrio thiophilus</name>
    <dbReference type="NCBI Taxonomy" id="139438"/>
    <lineage>
        <taxon>Bacteria</taxon>
        <taxon>Pseudomonadati</taxon>
        <taxon>Deferribacterota</taxon>
        <taxon>Deferribacteres</taxon>
        <taxon>Deferribacterales</taxon>
        <taxon>Geovibrionaceae</taxon>
        <taxon>Geovibrio</taxon>
    </lineage>
</organism>
<evidence type="ECO:0000256" key="5">
    <source>
        <dbReference type="ARBA" id="ARBA00023163"/>
    </source>
</evidence>
<dbReference type="Gene3D" id="1.10.1740.10">
    <property type="match status" value="1"/>
</dbReference>
<name>A0A3R5V291_9BACT</name>
<reference evidence="9 10" key="1">
    <citation type="submission" date="2019-01" db="EMBL/GenBank/DDBJ databases">
        <title>Geovibrio thiophilus DSM 11263, complete genome.</title>
        <authorList>
            <person name="Spring S."/>
            <person name="Bunk B."/>
            <person name="Sproer C."/>
        </authorList>
    </citation>
    <scope>NUCLEOTIDE SEQUENCE [LARGE SCALE GENOMIC DNA]</scope>
    <source>
        <strain evidence="9 10">DSM 11263</strain>
    </source>
</reference>
<dbReference type="InterPro" id="IPR013325">
    <property type="entry name" value="RNA_pol_sigma_r2"/>
</dbReference>
<dbReference type="InterPro" id="IPR013324">
    <property type="entry name" value="RNA_pol_sigma_r3/r4-like"/>
</dbReference>
<keyword evidence="10" id="KW-1185">Reference proteome</keyword>
<dbReference type="SUPFAM" id="SSF88659">
    <property type="entry name" value="Sigma3 and sigma4 domains of RNA polymerase sigma factors"/>
    <property type="match status" value="1"/>
</dbReference>
<dbReference type="Proteomes" id="UP000287502">
    <property type="component" value="Chromosome"/>
</dbReference>
<dbReference type="Pfam" id="PF04542">
    <property type="entry name" value="Sigma70_r2"/>
    <property type="match status" value="1"/>
</dbReference>
<dbReference type="InterPro" id="IPR014284">
    <property type="entry name" value="RNA_pol_sigma-70_dom"/>
</dbReference>
<gene>
    <name evidence="9" type="ORF">EP073_10475</name>
</gene>
<dbReference type="GO" id="GO:0016987">
    <property type="term" value="F:sigma factor activity"/>
    <property type="evidence" value="ECO:0007669"/>
    <property type="project" value="UniProtKB-KW"/>
</dbReference>
<feature type="domain" description="RNA polymerase sigma factor 70 region 4 type 2" evidence="8">
    <location>
        <begin position="99"/>
        <end position="151"/>
    </location>
</feature>
<evidence type="ECO:0000256" key="6">
    <source>
        <dbReference type="SAM" id="MobiDB-lite"/>
    </source>
</evidence>
<dbReference type="AlphaFoldDB" id="A0A3R5V291"/>
<evidence type="ECO:0000256" key="1">
    <source>
        <dbReference type="ARBA" id="ARBA00010641"/>
    </source>
</evidence>
<proteinExistence type="inferred from homology"/>
<protein>
    <submittedName>
        <fullName evidence="9">RNA polymerase sigma factor</fullName>
    </submittedName>
</protein>
<dbReference type="RefSeq" id="WP_128467100.1">
    <property type="nucleotide sequence ID" value="NZ_CP035108.1"/>
</dbReference>
<dbReference type="EMBL" id="CP035108">
    <property type="protein sequence ID" value="QAR33815.1"/>
    <property type="molecule type" value="Genomic_DNA"/>
</dbReference>
<keyword evidence="2" id="KW-0805">Transcription regulation</keyword>
<keyword evidence="5" id="KW-0804">Transcription</keyword>
<evidence type="ECO:0000256" key="2">
    <source>
        <dbReference type="ARBA" id="ARBA00023015"/>
    </source>
</evidence>
<evidence type="ECO:0000313" key="10">
    <source>
        <dbReference type="Proteomes" id="UP000287502"/>
    </source>
</evidence>
<dbReference type="InterPro" id="IPR013249">
    <property type="entry name" value="RNA_pol_sigma70_r4_t2"/>
</dbReference>
<evidence type="ECO:0000313" key="9">
    <source>
        <dbReference type="EMBL" id="QAR33815.1"/>
    </source>
</evidence>
<sequence length="160" mass="18293">MNSNSLLRNFFEENSGRLFGYLLKLSGCREDAEDLHQECFLKYARNYPDNYSLPLLYTVAKSLFIDLKRKSRDHDELSGNESGHTANPEEIYSGKEETDMLMRALAMLDDDERELISLCSSGGMKYSEVSSVTGLSEANIKVKIHRARKKLKEIISESRK</sequence>
<dbReference type="PANTHER" id="PTHR43133">
    <property type="entry name" value="RNA POLYMERASE ECF-TYPE SIGMA FACTO"/>
    <property type="match status" value="1"/>
</dbReference>
<dbReference type="KEGG" id="gtl:EP073_10475"/>
<keyword evidence="3" id="KW-0731">Sigma factor</keyword>
<dbReference type="PANTHER" id="PTHR43133:SF8">
    <property type="entry name" value="RNA POLYMERASE SIGMA FACTOR HI_1459-RELATED"/>
    <property type="match status" value="1"/>
</dbReference>
<evidence type="ECO:0000256" key="4">
    <source>
        <dbReference type="ARBA" id="ARBA00023125"/>
    </source>
</evidence>
<dbReference type="Pfam" id="PF08281">
    <property type="entry name" value="Sigma70_r4_2"/>
    <property type="match status" value="1"/>
</dbReference>
<dbReference type="OrthoDB" id="340239at2"/>
<evidence type="ECO:0000259" key="7">
    <source>
        <dbReference type="Pfam" id="PF04542"/>
    </source>
</evidence>
<evidence type="ECO:0000256" key="3">
    <source>
        <dbReference type="ARBA" id="ARBA00023082"/>
    </source>
</evidence>
<dbReference type="NCBIfam" id="TIGR02937">
    <property type="entry name" value="sigma70-ECF"/>
    <property type="match status" value="1"/>
</dbReference>
<dbReference type="InterPro" id="IPR036388">
    <property type="entry name" value="WH-like_DNA-bd_sf"/>
</dbReference>
<evidence type="ECO:0000259" key="8">
    <source>
        <dbReference type="Pfam" id="PF08281"/>
    </source>
</evidence>
<dbReference type="GO" id="GO:0006352">
    <property type="term" value="P:DNA-templated transcription initiation"/>
    <property type="evidence" value="ECO:0007669"/>
    <property type="project" value="InterPro"/>
</dbReference>
<dbReference type="Gene3D" id="1.10.10.10">
    <property type="entry name" value="Winged helix-like DNA-binding domain superfamily/Winged helix DNA-binding domain"/>
    <property type="match status" value="1"/>
</dbReference>
<accession>A0A3R5V291</accession>
<dbReference type="InterPro" id="IPR039425">
    <property type="entry name" value="RNA_pol_sigma-70-like"/>
</dbReference>
<comment type="similarity">
    <text evidence="1">Belongs to the sigma-70 factor family. ECF subfamily.</text>
</comment>
<feature type="region of interest" description="Disordered" evidence="6">
    <location>
        <begin position="74"/>
        <end position="93"/>
    </location>
</feature>
<feature type="domain" description="RNA polymerase sigma-70 region 2" evidence="7">
    <location>
        <begin position="10"/>
        <end position="72"/>
    </location>
</feature>
<dbReference type="InterPro" id="IPR007627">
    <property type="entry name" value="RNA_pol_sigma70_r2"/>
</dbReference>